<feature type="transmembrane region" description="Helical" evidence="7">
    <location>
        <begin position="158"/>
        <end position="177"/>
    </location>
</feature>
<feature type="transmembrane region" description="Helical" evidence="7">
    <location>
        <begin position="85"/>
        <end position="101"/>
    </location>
</feature>
<evidence type="ECO:0000259" key="9">
    <source>
        <dbReference type="PROSITE" id="PS50928"/>
    </source>
</evidence>
<evidence type="ECO:0000256" key="2">
    <source>
        <dbReference type="ARBA" id="ARBA00022448"/>
    </source>
</evidence>
<dbReference type="InterPro" id="IPR035906">
    <property type="entry name" value="MetI-like_sf"/>
</dbReference>
<dbReference type="Proteomes" id="UP001499841">
    <property type="component" value="Unassembled WGS sequence"/>
</dbReference>
<dbReference type="RefSeq" id="WP_345038933.1">
    <property type="nucleotide sequence ID" value="NZ_BAABBA010000005.1"/>
</dbReference>
<feature type="domain" description="ABC transmembrane type-1" evidence="9">
    <location>
        <begin position="151"/>
        <end position="331"/>
    </location>
</feature>
<evidence type="ECO:0000313" key="11">
    <source>
        <dbReference type="Proteomes" id="UP001499841"/>
    </source>
</evidence>
<keyword evidence="6 7" id="KW-0472">Membrane</keyword>
<evidence type="ECO:0000256" key="7">
    <source>
        <dbReference type="RuleBase" id="RU363032"/>
    </source>
</evidence>
<feature type="transmembrane region" description="Helical" evidence="7">
    <location>
        <begin position="189"/>
        <end position="211"/>
    </location>
</feature>
<dbReference type="PANTHER" id="PTHR30151:SF0">
    <property type="entry name" value="ABC TRANSPORTER PERMEASE PROTEIN MJ0413-RELATED"/>
    <property type="match status" value="1"/>
</dbReference>
<proteinExistence type="inferred from homology"/>
<comment type="subcellular location">
    <subcellularLocation>
        <location evidence="1 7">Cell membrane</location>
        <topology evidence="1 7">Multi-pass membrane protein</topology>
    </subcellularLocation>
</comment>
<evidence type="ECO:0000256" key="6">
    <source>
        <dbReference type="ARBA" id="ARBA00023136"/>
    </source>
</evidence>
<dbReference type="EMBL" id="BAABBA010000005">
    <property type="protein sequence ID" value="GAA4286902.1"/>
    <property type="molecule type" value="Genomic_DNA"/>
</dbReference>
<dbReference type="InterPro" id="IPR000515">
    <property type="entry name" value="MetI-like"/>
</dbReference>
<comment type="similarity">
    <text evidence="7">Belongs to the binding-protein-dependent transport system permease family.</text>
</comment>
<keyword evidence="11" id="KW-1185">Reference proteome</keyword>
<protein>
    <recommendedName>
        <fullName evidence="9">ABC transmembrane type-1 domain-containing protein</fullName>
    </recommendedName>
</protein>
<evidence type="ECO:0000256" key="1">
    <source>
        <dbReference type="ARBA" id="ARBA00004651"/>
    </source>
</evidence>
<keyword evidence="2 7" id="KW-0813">Transport</keyword>
<feature type="compositionally biased region" description="Polar residues" evidence="8">
    <location>
        <begin position="1"/>
        <end position="10"/>
    </location>
</feature>
<evidence type="ECO:0000256" key="4">
    <source>
        <dbReference type="ARBA" id="ARBA00022692"/>
    </source>
</evidence>
<dbReference type="Gene3D" id="1.10.3720.10">
    <property type="entry name" value="MetI-like"/>
    <property type="match status" value="1"/>
</dbReference>
<dbReference type="CDD" id="cd06261">
    <property type="entry name" value="TM_PBP2"/>
    <property type="match status" value="1"/>
</dbReference>
<evidence type="ECO:0000256" key="8">
    <source>
        <dbReference type="SAM" id="MobiDB-lite"/>
    </source>
</evidence>
<sequence length="346" mass="36442">MTTTDQTRSPGSPAVTETPADAGRPADEETAARAARRLGDRTPAQAGPATAARSVVVPAGTGRPGKARRPRETGGPAAGQRRSRFGWALALPVPLLLLLLWDRGVHGAWTLPFDIKMEFLPTPAEVGARLVDVAVGGIMDDAFSGTLWVHLWASTARVLQGFALAAVVAVPLGVVMGRSRLVFRMLEPTINLIRPIPVTAWAPLTLLIIGFGDRSTVFLVFVAAFFPILLNTIAGVRQVPERLLEAAAMLGTPPGQALYKIVLPAAAPSVVGGMRIALGLAWVILVVGETVGINVGLGAMITQAREQSRTDLIIVGMVVIGLAGFVADRLLTLLVRVLAGRRPLVK</sequence>
<evidence type="ECO:0000313" key="10">
    <source>
        <dbReference type="EMBL" id="GAA4286902.1"/>
    </source>
</evidence>
<keyword evidence="3" id="KW-1003">Cell membrane</keyword>
<evidence type="ECO:0000256" key="3">
    <source>
        <dbReference type="ARBA" id="ARBA00022475"/>
    </source>
</evidence>
<feature type="transmembrane region" description="Helical" evidence="7">
    <location>
        <begin position="217"/>
        <end position="236"/>
    </location>
</feature>
<evidence type="ECO:0000256" key="5">
    <source>
        <dbReference type="ARBA" id="ARBA00022989"/>
    </source>
</evidence>
<feature type="transmembrane region" description="Helical" evidence="7">
    <location>
        <begin position="280"/>
        <end position="300"/>
    </location>
</feature>
<comment type="caution">
    <text evidence="10">The sequence shown here is derived from an EMBL/GenBank/DDBJ whole genome shotgun (WGS) entry which is preliminary data.</text>
</comment>
<keyword evidence="5 7" id="KW-1133">Transmembrane helix</keyword>
<dbReference type="SUPFAM" id="SSF161098">
    <property type="entry name" value="MetI-like"/>
    <property type="match status" value="1"/>
</dbReference>
<gene>
    <name evidence="10" type="ORF">GCM10022262_12610</name>
</gene>
<reference evidence="11" key="1">
    <citation type="journal article" date="2019" name="Int. J. Syst. Evol. Microbiol.">
        <title>The Global Catalogue of Microorganisms (GCM) 10K type strain sequencing project: providing services to taxonomists for standard genome sequencing and annotation.</title>
        <authorList>
            <consortium name="The Broad Institute Genomics Platform"/>
            <consortium name="The Broad Institute Genome Sequencing Center for Infectious Disease"/>
            <person name="Wu L."/>
            <person name="Ma J."/>
        </authorList>
    </citation>
    <scope>NUCLEOTIDE SEQUENCE [LARGE SCALE GENOMIC DNA]</scope>
    <source>
        <strain evidence="11">JCM 17459</strain>
    </source>
</reference>
<feature type="transmembrane region" description="Helical" evidence="7">
    <location>
        <begin position="312"/>
        <end position="339"/>
    </location>
</feature>
<dbReference type="Pfam" id="PF00528">
    <property type="entry name" value="BPD_transp_1"/>
    <property type="match status" value="1"/>
</dbReference>
<feature type="region of interest" description="Disordered" evidence="8">
    <location>
        <begin position="1"/>
        <end position="80"/>
    </location>
</feature>
<dbReference type="PANTHER" id="PTHR30151">
    <property type="entry name" value="ALKANE SULFONATE ABC TRANSPORTER-RELATED, MEMBRANE SUBUNIT"/>
    <property type="match status" value="1"/>
</dbReference>
<accession>A0ABP8ESK7</accession>
<organism evidence="10 11">
    <name type="scientific">Georgenia daeguensis</name>
    <dbReference type="NCBI Taxonomy" id="908355"/>
    <lineage>
        <taxon>Bacteria</taxon>
        <taxon>Bacillati</taxon>
        <taxon>Actinomycetota</taxon>
        <taxon>Actinomycetes</taxon>
        <taxon>Micrococcales</taxon>
        <taxon>Bogoriellaceae</taxon>
        <taxon>Georgenia</taxon>
    </lineage>
</organism>
<dbReference type="PROSITE" id="PS50928">
    <property type="entry name" value="ABC_TM1"/>
    <property type="match status" value="1"/>
</dbReference>
<keyword evidence="4 7" id="KW-0812">Transmembrane</keyword>
<name>A0ABP8ESK7_9MICO</name>